<dbReference type="Pfam" id="PF13847">
    <property type="entry name" value="Methyltransf_31"/>
    <property type="match status" value="1"/>
</dbReference>
<evidence type="ECO:0000256" key="4">
    <source>
        <dbReference type="ARBA" id="ARBA00034521"/>
    </source>
</evidence>
<dbReference type="KEGG" id="smon:AWR27_13980"/>
<keyword evidence="10" id="KW-0489">Methyltransferase</keyword>
<gene>
    <name evidence="10" type="ORF">AWR27_13980</name>
</gene>
<comment type="catalytic activity">
    <reaction evidence="7">
        <text>arsenic triglutathione + 2 [thioredoxin]-dithiol + 2 S-adenosyl-L-methionine + H2O = dimethylarsinous acid + 2 [thioredoxin]-disulfide + 3 glutathione + 2 S-adenosyl-L-homocysteine + 2 H(+)</text>
        <dbReference type="Rhea" id="RHEA:69464"/>
        <dbReference type="Rhea" id="RHEA-COMP:10698"/>
        <dbReference type="Rhea" id="RHEA-COMP:10700"/>
        <dbReference type="ChEBI" id="CHEBI:15377"/>
        <dbReference type="ChEBI" id="CHEBI:15378"/>
        <dbReference type="ChEBI" id="CHEBI:23808"/>
        <dbReference type="ChEBI" id="CHEBI:29950"/>
        <dbReference type="ChEBI" id="CHEBI:50058"/>
        <dbReference type="ChEBI" id="CHEBI:57856"/>
        <dbReference type="ChEBI" id="CHEBI:57925"/>
        <dbReference type="ChEBI" id="CHEBI:59789"/>
        <dbReference type="ChEBI" id="CHEBI:183640"/>
        <dbReference type="EC" id="2.1.1.137"/>
    </reaction>
</comment>
<keyword evidence="1 10" id="KW-0808">Transferase</keyword>
<dbReference type="RefSeq" id="WP_077131756.1">
    <property type="nucleotide sequence ID" value="NZ_CP014263.1"/>
</dbReference>
<dbReference type="EMBL" id="CP014263">
    <property type="protein sequence ID" value="AQG80329.1"/>
    <property type="molecule type" value="Genomic_DNA"/>
</dbReference>
<comment type="similarity">
    <text evidence="3">Belongs to the methyltransferase superfamily. Arsenite methyltransferase family.</text>
</comment>
<dbReference type="STRING" id="1178516.AWR27_13980"/>
<sequence>MTTSEDLKAIVRQKYGEIAQQTDAQGVAVDCGCGPSSCCGPANTDASYSILMNDEYSTVNGYVAEADLGLGCGLPTEFARIKPGDVVADLGSGAGNDCFVARAETGETGRVIGLDMTPAMIDRARQNAKALGFQNVEFVYGDIEDMPLPDNLADVVVSNCVMNLVPDKTKAFAETYRILKPGGHFSISDIVLLGELPDGLQRDAELYAGCVSGAIQQEAYLSIVAEAGFQNILIQKQKEINLPNELLLNYLTLDELRAYKQAKRGIFSITVFAQKPVQ</sequence>
<dbReference type="SUPFAM" id="SSF53335">
    <property type="entry name" value="S-adenosyl-L-methionine-dependent methyltransferases"/>
    <property type="match status" value="1"/>
</dbReference>
<protein>
    <recommendedName>
        <fullName evidence="5">Arsenite methyltransferase</fullName>
        <ecNumber evidence="4">2.1.1.137</ecNumber>
    </recommendedName>
</protein>
<dbReference type="Gene3D" id="3.40.50.150">
    <property type="entry name" value="Vaccinia Virus protein VP39"/>
    <property type="match status" value="1"/>
</dbReference>
<evidence type="ECO:0000256" key="5">
    <source>
        <dbReference type="ARBA" id="ARBA00034545"/>
    </source>
</evidence>
<evidence type="ECO:0000256" key="2">
    <source>
        <dbReference type="ARBA" id="ARBA00022691"/>
    </source>
</evidence>
<dbReference type="NCBIfam" id="NF008823">
    <property type="entry name" value="PRK11873.1"/>
    <property type="match status" value="1"/>
</dbReference>
<dbReference type="GO" id="GO:0032259">
    <property type="term" value="P:methylation"/>
    <property type="evidence" value="ECO:0007669"/>
    <property type="project" value="UniProtKB-KW"/>
</dbReference>
<proteinExistence type="inferred from homology"/>
<name>A0A1P9WY80_9BACT</name>
<dbReference type="Proteomes" id="UP000187941">
    <property type="component" value="Chromosome"/>
</dbReference>
<dbReference type="AlphaFoldDB" id="A0A1P9WY80"/>
<evidence type="ECO:0000256" key="6">
    <source>
        <dbReference type="ARBA" id="ARBA00047941"/>
    </source>
</evidence>
<evidence type="ECO:0000256" key="8">
    <source>
        <dbReference type="ARBA" id="ARBA00048428"/>
    </source>
</evidence>
<dbReference type="EC" id="2.1.1.137" evidence="4"/>
<dbReference type="InterPro" id="IPR026669">
    <property type="entry name" value="Arsenite_MeTrfase-like"/>
</dbReference>
<evidence type="ECO:0000256" key="7">
    <source>
        <dbReference type="ARBA" id="ARBA00047943"/>
    </source>
</evidence>
<dbReference type="PANTHER" id="PTHR43675:SF8">
    <property type="entry name" value="ARSENITE METHYLTRANSFERASE"/>
    <property type="match status" value="1"/>
</dbReference>
<comment type="catalytic activity">
    <reaction evidence="6">
        <text>arsenic triglutathione + [thioredoxin]-dithiol + S-adenosyl-L-methionine + 2 H2O = methylarsonous acid + [thioredoxin]-disulfide + 3 glutathione + S-adenosyl-L-homocysteine + H(+)</text>
        <dbReference type="Rhea" id="RHEA:69460"/>
        <dbReference type="Rhea" id="RHEA-COMP:10698"/>
        <dbReference type="Rhea" id="RHEA-COMP:10700"/>
        <dbReference type="ChEBI" id="CHEBI:15377"/>
        <dbReference type="ChEBI" id="CHEBI:15378"/>
        <dbReference type="ChEBI" id="CHEBI:17826"/>
        <dbReference type="ChEBI" id="CHEBI:29950"/>
        <dbReference type="ChEBI" id="CHEBI:50058"/>
        <dbReference type="ChEBI" id="CHEBI:57856"/>
        <dbReference type="ChEBI" id="CHEBI:57925"/>
        <dbReference type="ChEBI" id="CHEBI:59789"/>
        <dbReference type="ChEBI" id="CHEBI:183640"/>
        <dbReference type="EC" id="2.1.1.137"/>
    </reaction>
</comment>
<dbReference type="InterPro" id="IPR029063">
    <property type="entry name" value="SAM-dependent_MTases_sf"/>
</dbReference>
<dbReference type="GO" id="GO:0030791">
    <property type="term" value="F:arsenite methyltransferase activity"/>
    <property type="evidence" value="ECO:0007669"/>
    <property type="project" value="UniProtKB-EC"/>
</dbReference>
<dbReference type="InterPro" id="IPR025714">
    <property type="entry name" value="Methyltranfer_dom"/>
</dbReference>
<feature type="domain" description="Methyltransferase" evidence="9">
    <location>
        <begin position="82"/>
        <end position="228"/>
    </location>
</feature>
<reference evidence="10 11" key="1">
    <citation type="submission" date="2016-01" db="EMBL/GenBank/DDBJ databases">
        <authorList>
            <person name="Oliw E.H."/>
        </authorList>
    </citation>
    <scope>NUCLEOTIDE SEQUENCE [LARGE SCALE GENOMIC DNA]</scope>
    <source>
        <strain evidence="10 11">DY10</strain>
    </source>
</reference>
<comment type="catalytic activity">
    <reaction evidence="8">
        <text>arsenic triglutathione + 3 [thioredoxin]-dithiol + 3 S-adenosyl-L-methionine = trimethylarsine + 3 [thioredoxin]-disulfide + 3 glutathione + 3 S-adenosyl-L-homocysteine + 3 H(+)</text>
        <dbReference type="Rhea" id="RHEA:69432"/>
        <dbReference type="Rhea" id="RHEA-COMP:10698"/>
        <dbReference type="Rhea" id="RHEA-COMP:10700"/>
        <dbReference type="ChEBI" id="CHEBI:15378"/>
        <dbReference type="ChEBI" id="CHEBI:27130"/>
        <dbReference type="ChEBI" id="CHEBI:29950"/>
        <dbReference type="ChEBI" id="CHEBI:50058"/>
        <dbReference type="ChEBI" id="CHEBI:57856"/>
        <dbReference type="ChEBI" id="CHEBI:57925"/>
        <dbReference type="ChEBI" id="CHEBI:59789"/>
        <dbReference type="ChEBI" id="CHEBI:183640"/>
        <dbReference type="EC" id="2.1.1.137"/>
    </reaction>
</comment>
<evidence type="ECO:0000313" key="10">
    <source>
        <dbReference type="EMBL" id="AQG80329.1"/>
    </source>
</evidence>
<evidence type="ECO:0000259" key="9">
    <source>
        <dbReference type="Pfam" id="PF13847"/>
    </source>
</evidence>
<dbReference type="PANTHER" id="PTHR43675">
    <property type="entry name" value="ARSENITE METHYLTRANSFERASE"/>
    <property type="match status" value="1"/>
</dbReference>
<dbReference type="OrthoDB" id="9770553at2"/>
<accession>A0A1P9WY80</accession>
<keyword evidence="2" id="KW-0949">S-adenosyl-L-methionine</keyword>
<organism evidence="10 11">
    <name type="scientific">Spirosoma montaniterrae</name>
    <dbReference type="NCBI Taxonomy" id="1178516"/>
    <lineage>
        <taxon>Bacteria</taxon>
        <taxon>Pseudomonadati</taxon>
        <taxon>Bacteroidota</taxon>
        <taxon>Cytophagia</taxon>
        <taxon>Cytophagales</taxon>
        <taxon>Cytophagaceae</taxon>
        <taxon>Spirosoma</taxon>
    </lineage>
</organism>
<evidence type="ECO:0000256" key="1">
    <source>
        <dbReference type="ARBA" id="ARBA00022679"/>
    </source>
</evidence>
<dbReference type="CDD" id="cd02440">
    <property type="entry name" value="AdoMet_MTases"/>
    <property type="match status" value="1"/>
</dbReference>
<evidence type="ECO:0000256" key="3">
    <source>
        <dbReference type="ARBA" id="ARBA00034487"/>
    </source>
</evidence>
<evidence type="ECO:0000313" key="11">
    <source>
        <dbReference type="Proteomes" id="UP000187941"/>
    </source>
</evidence>
<keyword evidence="11" id="KW-1185">Reference proteome</keyword>